<dbReference type="GO" id="GO:0016491">
    <property type="term" value="F:oxidoreductase activity"/>
    <property type="evidence" value="ECO:0007669"/>
    <property type="project" value="UniProtKB-KW"/>
</dbReference>
<organism evidence="5 6">
    <name type="scientific">Sulfobacillus benefaciens</name>
    <dbReference type="NCBI Taxonomy" id="453960"/>
    <lineage>
        <taxon>Bacteria</taxon>
        <taxon>Bacillati</taxon>
        <taxon>Bacillota</taxon>
        <taxon>Clostridia</taxon>
        <taxon>Eubacteriales</taxon>
        <taxon>Clostridiales Family XVII. Incertae Sedis</taxon>
        <taxon>Sulfobacillus</taxon>
    </lineage>
</organism>
<dbReference type="SUPFAM" id="SSF52518">
    <property type="entry name" value="Thiamin diphosphate-binding fold (THDP-binding)"/>
    <property type="match status" value="1"/>
</dbReference>
<protein>
    <submittedName>
        <fullName evidence="5">Alpha-ketoacid dehydrogenase subunit beta</fullName>
    </submittedName>
</protein>
<dbReference type="Gene3D" id="3.40.50.920">
    <property type="match status" value="1"/>
</dbReference>
<evidence type="ECO:0000256" key="1">
    <source>
        <dbReference type="ARBA" id="ARBA00001964"/>
    </source>
</evidence>
<evidence type="ECO:0000259" key="4">
    <source>
        <dbReference type="SMART" id="SM00861"/>
    </source>
</evidence>
<dbReference type="PANTHER" id="PTHR43257">
    <property type="entry name" value="PYRUVATE DEHYDROGENASE E1 COMPONENT BETA SUBUNIT"/>
    <property type="match status" value="1"/>
</dbReference>
<dbReference type="Pfam" id="PF02780">
    <property type="entry name" value="Transketolase_C"/>
    <property type="match status" value="1"/>
</dbReference>
<dbReference type="InterPro" id="IPR005475">
    <property type="entry name" value="Transketolase-like_Pyr-bd"/>
</dbReference>
<dbReference type="PANTHER" id="PTHR43257:SF2">
    <property type="entry name" value="PYRUVATE DEHYDROGENASE E1 COMPONENT SUBUNIT BETA"/>
    <property type="match status" value="1"/>
</dbReference>
<comment type="caution">
    <text evidence="5">The sequence shown here is derived from an EMBL/GenBank/DDBJ whole genome shotgun (WGS) entry which is preliminary data.</text>
</comment>
<evidence type="ECO:0000313" key="6">
    <source>
        <dbReference type="Proteomes" id="UP000242972"/>
    </source>
</evidence>
<dbReference type="NCBIfam" id="NF006667">
    <property type="entry name" value="PRK09212.1"/>
    <property type="match status" value="1"/>
</dbReference>
<dbReference type="Gene3D" id="3.40.50.970">
    <property type="match status" value="1"/>
</dbReference>
<dbReference type="Pfam" id="PF02779">
    <property type="entry name" value="Transket_pyr"/>
    <property type="match status" value="1"/>
</dbReference>
<dbReference type="FunFam" id="3.40.50.920:FF:000001">
    <property type="entry name" value="Pyruvate dehydrogenase E1 beta subunit"/>
    <property type="match status" value="1"/>
</dbReference>
<dbReference type="InterPro" id="IPR033248">
    <property type="entry name" value="Transketolase_C"/>
</dbReference>
<evidence type="ECO:0000256" key="3">
    <source>
        <dbReference type="ARBA" id="ARBA00023052"/>
    </source>
</evidence>
<dbReference type="EMBL" id="PXYW01000037">
    <property type="protein sequence ID" value="PSR32558.1"/>
    <property type="molecule type" value="Genomic_DNA"/>
</dbReference>
<proteinExistence type="predicted"/>
<gene>
    <name evidence="5" type="ORF">C7B46_13895</name>
</gene>
<dbReference type="CDD" id="cd07036">
    <property type="entry name" value="TPP_PYR_E1-PDHc-beta_like"/>
    <property type="match status" value="1"/>
</dbReference>
<reference evidence="5 6" key="1">
    <citation type="journal article" date="2014" name="BMC Genomics">
        <title>Comparison of environmental and isolate Sulfobacillus genomes reveals diverse carbon, sulfur, nitrogen, and hydrogen metabolisms.</title>
        <authorList>
            <person name="Justice N.B."/>
            <person name="Norman A."/>
            <person name="Brown C.T."/>
            <person name="Singh A."/>
            <person name="Thomas B.C."/>
            <person name="Banfield J.F."/>
        </authorList>
    </citation>
    <scope>NUCLEOTIDE SEQUENCE [LARGE SCALE GENOMIC DNA]</scope>
    <source>
        <strain evidence="5">AMDSBA4</strain>
    </source>
</reference>
<feature type="domain" description="Transketolase-like pyrimidine-binding" evidence="4">
    <location>
        <begin position="4"/>
        <end position="179"/>
    </location>
</feature>
<dbReference type="SUPFAM" id="SSF52922">
    <property type="entry name" value="TK C-terminal domain-like"/>
    <property type="match status" value="1"/>
</dbReference>
<keyword evidence="2" id="KW-0560">Oxidoreductase</keyword>
<evidence type="ECO:0000256" key="2">
    <source>
        <dbReference type="ARBA" id="ARBA00023002"/>
    </source>
</evidence>
<dbReference type="Proteomes" id="UP000242972">
    <property type="component" value="Unassembled WGS sequence"/>
</dbReference>
<dbReference type="AlphaFoldDB" id="A0A2T2XDL0"/>
<dbReference type="InterPro" id="IPR009014">
    <property type="entry name" value="Transketo_C/PFOR_II"/>
</dbReference>
<dbReference type="FunFam" id="3.40.50.970:FF:000001">
    <property type="entry name" value="Pyruvate dehydrogenase E1 beta subunit"/>
    <property type="match status" value="1"/>
</dbReference>
<evidence type="ECO:0000313" key="5">
    <source>
        <dbReference type="EMBL" id="PSR32558.1"/>
    </source>
</evidence>
<name>A0A2T2XDL0_9FIRM</name>
<dbReference type="InterPro" id="IPR029061">
    <property type="entry name" value="THDP-binding"/>
</dbReference>
<sequence>MPEMTYAAAVRSAMEWEMAKDPRVFVMGEDIGVYGGAFGVTMGMVDRFGKDRVRDTPIAEEGIVGAGIGAALVGMRPIVEMQFSDFIMNAMDQVVNQAAKIHFMFGGRMSVPLVIRGPAGAGTGAAAQHSQSLEAWFHHVPGLKVVMPAFPDDARGLLLTAIRDPNPVLFYEHKLLYKIKGEVTESDEGVPLGRGLIRRYGTHATVVTYSLMVHRVLEAALQLEQKGWDVEVIDLRSLVPMDIPLVIESVKRTGRLAICHEAVGRGGIGGEIAARILESEAFDYLEAPLLRITGLNTPVPYSPPLESAFMPSVDRIAQSLATWLVHEGVSA</sequence>
<accession>A0A2T2XDL0</accession>
<keyword evidence="3" id="KW-0786">Thiamine pyrophosphate</keyword>
<dbReference type="SMART" id="SM00861">
    <property type="entry name" value="Transket_pyr"/>
    <property type="match status" value="1"/>
</dbReference>
<comment type="cofactor">
    <cofactor evidence="1">
        <name>thiamine diphosphate</name>
        <dbReference type="ChEBI" id="CHEBI:58937"/>
    </cofactor>
</comment>